<dbReference type="RefSeq" id="XP_021872091.1">
    <property type="nucleotide sequence ID" value="XM_022015214.1"/>
</dbReference>
<feature type="transmembrane region" description="Helical" evidence="9">
    <location>
        <begin position="82"/>
        <end position="100"/>
    </location>
</feature>
<dbReference type="InterPro" id="IPR003663">
    <property type="entry name" value="Sugar/inositol_transpt"/>
</dbReference>
<dbReference type="GeneID" id="33557022"/>
<comment type="similarity">
    <text evidence="2 8">Belongs to the major facilitator superfamily. Sugar transporter (TC 2.A.1.1) family.</text>
</comment>
<evidence type="ECO:0000313" key="12">
    <source>
        <dbReference type="Proteomes" id="UP000193218"/>
    </source>
</evidence>
<reference evidence="11 12" key="1">
    <citation type="submission" date="2017-03" db="EMBL/GenBank/DDBJ databases">
        <title>Widespread Adenine N6-methylation of Active Genes in Fungi.</title>
        <authorList>
            <consortium name="DOE Joint Genome Institute"/>
            <person name="Mondo S.J."/>
            <person name="Dannebaum R.O."/>
            <person name="Kuo R.C."/>
            <person name="Louie K.B."/>
            <person name="Bewick A.J."/>
            <person name="Labutti K."/>
            <person name="Haridas S."/>
            <person name="Kuo A."/>
            <person name="Salamov A."/>
            <person name="Ahrendt S.R."/>
            <person name="Lau R."/>
            <person name="Bowen B.P."/>
            <person name="Lipzen A."/>
            <person name="Sullivan W."/>
            <person name="Andreopoulos W.B."/>
            <person name="Clum A."/>
            <person name="Lindquist E."/>
            <person name="Daum C."/>
            <person name="Northen T.R."/>
            <person name="Ramamoorthy G."/>
            <person name="Schmitz R.J."/>
            <person name="Gryganskyi A."/>
            <person name="Culley D."/>
            <person name="Magnuson J."/>
            <person name="James T.Y."/>
            <person name="O'Malley M.A."/>
            <person name="Stajich J.E."/>
            <person name="Spatafora J.W."/>
            <person name="Visel A."/>
            <person name="Grigoriev I.V."/>
        </authorList>
    </citation>
    <scope>NUCLEOTIDE SEQUENCE [LARGE SCALE GENOMIC DNA]</scope>
    <source>
        <strain evidence="11 12">NRRL Y-17943</strain>
    </source>
</reference>
<evidence type="ECO:0000256" key="9">
    <source>
        <dbReference type="SAM" id="Phobius"/>
    </source>
</evidence>
<evidence type="ECO:0000256" key="2">
    <source>
        <dbReference type="ARBA" id="ARBA00010992"/>
    </source>
</evidence>
<dbReference type="InterPro" id="IPR005828">
    <property type="entry name" value="MFS_sugar_transport-like"/>
</dbReference>
<name>A0A1Y1UJL5_9TREE</name>
<sequence>MVGQLSPKLYTFLCAVFVASGAGLFGYDLGVIAYVLAAPDFVKTVDTTNANYIGFITSSLLLGAFVGTIPASYAADALSRRVALTIAGCIFIVGGVIQTSTQNKEQMMAGRFIAGLAIGQLGVLVPLYQSEIAHPSNRGQLTALFQLSLGIGAFVAGWIGYGCQQGAMGTQIQWRVPLAFQMLPAIPIVLCLFVLPESPRWLMIKGRPEEALASLARLHSRGNINDRLVQAEFATISAKLDEEQEMASRAWTVIFRDGANLRKVFYGVVLQFSVQMTGVSAIQYYANTVYSSVGFAKNALLINSLNNVNGLAAEALCVLFLDRVGRRPPLIYGNLAASVAFAVATAMAKQFATGGGTKGEGYAFVVMIFIYNFVFSFCIGPLSWVYPVEIMNTAVRAKATGITTSASWLANFMIGQVTPKAFDSIGWKYYLVFTICSMTNAIFFYLFFPETRGRTLEEMDELFRTMKLIVPLDKSAERVGKHSREEQLAIAGELKQEVEVQHEKL</sequence>
<keyword evidence="3 8" id="KW-0813">Transport</keyword>
<evidence type="ECO:0000256" key="5">
    <source>
        <dbReference type="ARBA" id="ARBA00022989"/>
    </source>
</evidence>
<dbReference type="OrthoDB" id="4142200at2759"/>
<dbReference type="Gene3D" id="1.20.1250.20">
    <property type="entry name" value="MFS general substrate transporter like domains"/>
    <property type="match status" value="1"/>
</dbReference>
<accession>A0A1Y1UJL5</accession>
<dbReference type="PANTHER" id="PTHR48022:SF37">
    <property type="entry name" value="MAJOR FACILITATOR SUPERFAMILY (MFS) PROFILE DOMAIN-CONTAINING PROTEIN-RELATED"/>
    <property type="match status" value="1"/>
</dbReference>
<dbReference type="FunFam" id="1.20.1250.20:FF:000090">
    <property type="entry name" value="MFS sugar transporter, putative"/>
    <property type="match status" value="1"/>
</dbReference>
<feature type="transmembrane region" description="Helical" evidence="9">
    <location>
        <begin position="52"/>
        <end position="75"/>
    </location>
</feature>
<evidence type="ECO:0000256" key="4">
    <source>
        <dbReference type="ARBA" id="ARBA00022692"/>
    </source>
</evidence>
<dbReference type="EMBL" id="NBSH01000004">
    <property type="protein sequence ID" value="ORX38169.1"/>
    <property type="molecule type" value="Genomic_DNA"/>
</dbReference>
<feature type="transmembrane region" description="Helical" evidence="9">
    <location>
        <begin position="12"/>
        <end position="37"/>
    </location>
</feature>
<dbReference type="InParanoid" id="A0A1Y1UJL5"/>
<feature type="transmembrane region" description="Helical" evidence="9">
    <location>
        <begin position="361"/>
        <end position="386"/>
    </location>
</feature>
<evidence type="ECO:0000256" key="6">
    <source>
        <dbReference type="ARBA" id="ARBA00023136"/>
    </source>
</evidence>
<keyword evidence="12" id="KW-1185">Reference proteome</keyword>
<comment type="subcellular location">
    <subcellularLocation>
        <location evidence="1">Membrane</location>
        <topology evidence="1">Multi-pass membrane protein</topology>
    </subcellularLocation>
</comment>
<feature type="transmembrane region" description="Helical" evidence="9">
    <location>
        <begin position="172"/>
        <end position="195"/>
    </location>
</feature>
<gene>
    <name evidence="11" type="ORF">BD324DRAFT_619835</name>
</gene>
<organism evidence="11 12">
    <name type="scientific">Kockovaella imperatae</name>
    <dbReference type="NCBI Taxonomy" id="4999"/>
    <lineage>
        <taxon>Eukaryota</taxon>
        <taxon>Fungi</taxon>
        <taxon>Dikarya</taxon>
        <taxon>Basidiomycota</taxon>
        <taxon>Agaricomycotina</taxon>
        <taxon>Tremellomycetes</taxon>
        <taxon>Tremellales</taxon>
        <taxon>Cuniculitremaceae</taxon>
        <taxon>Kockovaella</taxon>
    </lineage>
</organism>
<evidence type="ECO:0000256" key="7">
    <source>
        <dbReference type="ARBA" id="ARBA00049119"/>
    </source>
</evidence>
<keyword evidence="5 9" id="KW-1133">Transmembrane helix</keyword>
<dbReference type="InterPro" id="IPR036259">
    <property type="entry name" value="MFS_trans_sf"/>
</dbReference>
<comment type="caution">
    <text evidence="11">The sequence shown here is derived from an EMBL/GenBank/DDBJ whole genome shotgun (WGS) entry which is preliminary data.</text>
</comment>
<dbReference type="GO" id="GO:0005351">
    <property type="term" value="F:carbohydrate:proton symporter activity"/>
    <property type="evidence" value="ECO:0007669"/>
    <property type="project" value="TreeGrafter"/>
</dbReference>
<dbReference type="PRINTS" id="PR00171">
    <property type="entry name" value="SUGRTRNSPORT"/>
</dbReference>
<keyword evidence="6 9" id="KW-0472">Membrane</keyword>
<dbReference type="AlphaFoldDB" id="A0A1Y1UJL5"/>
<feature type="transmembrane region" description="Helical" evidence="9">
    <location>
        <begin position="112"/>
        <end position="129"/>
    </location>
</feature>
<feature type="transmembrane region" description="Helical" evidence="9">
    <location>
        <begin position="264"/>
        <end position="286"/>
    </location>
</feature>
<dbReference type="GO" id="GO:0016020">
    <property type="term" value="C:membrane"/>
    <property type="evidence" value="ECO:0007669"/>
    <property type="project" value="UniProtKB-SubCell"/>
</dbReference>
<feature type="domain" description="Major facilitator superfamily (MFS) profile" evidence="10">
    <location>
        <begin position="14"/>
        <end position="452"/>
    </location>
</feature>
<dbReference type="Proteomes" id="UP000193218">
    <property type="component" value="Unassembled WGS sequence"/>
</dbReference>
<evidence type="ECO:0000256" key="1">
    <source>
        <dbReference type="ARBA" id="ARBA00004141"/>
    </source>
</evidence>
<evidence type="ECO:0000256" key="8">
    <source>
        <dbReference type="RuleBase" id="RU003346"/>
    </source>
</evidence>
<evidence type="ECO:0000256" key="3">
    <source>
        <dbReference type="ARBA" id="ARBA00022448"/>
    </source>
</evidence>
<dbReference type="InterPro" id="IPR005829">
    <property type="entry name" value="Sugar_transporter_CS"/>
</dbReference>
<comment type="catalytic activity">
    <reaction evidence="7">
        <text>myo-inositol(out) + H(+)(out) = myo-inositol(in) + H(+)(in)</text>
        <dbReference type="Rhea" id="RHEA:60364"/>
        <dbReference type="ChEBI" id="CHEBI:15378"/>
        <dbReference type="ChEBI" id="CHEBI:17268"/>
    </reaction>
</comment>
<dbReference type="PROSITE" id="PS00217">
    <property type="entry name" value="SUGAR_TRANSPORT_2"/>
    <property type="match status" value="1"/>
</dbReference>
<feature type="transmembrane region" description="Helical" evidence="9">
    <location>
        <begin position="141"/>
        <end position="160"/>
    </location>
</feature>
<protein>
    <submittedName>
        <fullName evidence="11">General substrate transporter</fullName>
    </submittedName>
</protein>
<dbReference type="InterPro" id="IPR050360">
    <property type="entry name" value="MFS_Sugar_Transporters"/>
</dbReference>
<feature type="transmembrane region" description="Helical" evidence="9">
    <location>
        <begin position="330"/>
        <end position="349"/>
    </location>
</feature>
<dbReference type="Pfam" id="PF00083">
    <property type="entry name" value="Sugar_tr"/>
    <property type="match status" value="1"/>
</dbReference>
<dbReference type="SUPFAM" id="SSF103473">
    <property type="entry name" value="MFS general substrate transporter"/>
    <property type="match status" value="1"/>
</dbReference>
<feature type="transmembrane region" description="Helical" evidence="9">
    <location>
        <begin position="429"/>
        <end position="448"/>
    </location>
</feature>
<dbReference type="NCBIfam" id="TIGR00879">
    <property type="entry name" value="SP"/>
    <property type="match status" value="1"/>
</dbReference>
<evidence type="ECO:0000313" key="11">
    <source>
        <dbReference type="EMBL" id="ORX38169.1"/>
    </source>
</evidence>
<keyword evidence="4 9" id="KW-0812">Transmembrane</keyword>
<evidence type="ECO:0000259" key="10">
    <source>
        <dbReference type="PROSITE" id="PS50850"/>
    </source>
</evidence>
<dbReference type="InterPro" id="IPR020846">
    <property type="entry name" value="MFS_dom"/>
</dbReference>
<dbReference type="PROSITE" id="PS50850">
    <property type="entry name" value="MFS"/>
    <property type="match status" value="1"/>
</dbReference>
<proteinExistence type="inferred from homology"/>
<dbReference type="PANTHER" id="PTHR48022">
    <property type="entry name" value="PLASTIDIC GLUCOSE TRANSPORTER 4"/>
    <property type="match status" value="1"/>
</dbReference>
<dbReference type="STRING" id="4999.A0A1Y1UJL5"/>